<dbReference type="GO" id="GO:0008483">
    <property type="term" value="F:transaminase activity"/>
    <property type="evidence" value="ECO:0007669"/>
    <property type="project" value="UniProtKB-KW"/>
</dbReference>
<comment type="similarity">
    <text evidence="2 5">Belongs to the DegT/DnrJ/EryC1 family.</text>
</comment>
<protein>
    <submittedName>
        <fullName evidence="6">DegT/DnrJ/EryC1/StrS family aminotransferase</fullName>
    </submittedName>
</protein>
<dbReference type="Proteomes" id="UP000320359">
    <property type="component" value="Unassembled WGS sequence"/>
</dbReference>
<evidence type="ECO:0000256" key="2">
    <source>
        <dbReference type="ARBA" id="ARBA00037999"/>
    </source>
</evidence>
<dbReference type="InterPro" id="IPR015422">
    <property type="entry name" value="PyrdxlP-dep_Trfase_small"/>
</dbReference>
<evidence type="ECO:0000256" key="4">
    <source>
        <dbReference type="PIRSR" id="PIRSR000390-2"/>
    </source>
</evidence>
<dbReference type="RefSeq" id="WP_143234933.1">
    <property type="nucleotide sequence ID" value="NZ_VJWL01000001.1"/>
</dbReference>
<evidence type="ECO:0000256" key="5">
    <source>
        <dbReference type="RuleBase" id="RU004508"/>
    </source>
</evidence>
<dbReference type="Gene3D" id="3.90.1150.10">
    <property type="entry name" value="Aspartate Aminotransferase, domain 1"/>
    <property type="match status" value="1"/>
</dbReference>
<evidence type="ECO:0000256" key="3">
    <source>
        <dbReference type="PIRSR" id="PIRSR000390-1"/>
    </source>
</evidence>
<comment type="caution">
    <text evidence="6">The sequence shown here is derived from an EMBL/GenBank/DDBJ whole genome shotgun (WGS) entry which is preliminary data.</text>
</comment>
<feature type="modified residue" description="N6-(pyridoxal phosphate)lysine" evidence="4">
    <location>
        <position position="185"/>
    </location>
</feature>
<dbReference type="Gene3D" id="3.40.640.10">
    <property type="entry name" value="Type I PLP-dependent aspartate aminotransferase-like (Major domain)"/>
    <property type="match status" value="1"/>
</dbReference>
<accession>A0A552X5B3</accession>
<evidence type="ECO:0000313" key="6">
    <source>
        <dbReference type="EMBL" id="TRW50200.1"/>
    </source>
</evidence>
<gene>
    <name evidence="6" type="ORF">FM042_05025</name>
</gene>
<keyword evidence="6" id="KW-0032">Aminotransferase</keyword>
<dbReference type="Pfam" id="PF01041">
    <property type="entry name" value="DegT_DnrJ_EryC1"/>
    <property type="match status" value="1"/>
</dbReference>
<dbReference type="OrthoDB" id="9804264at2"/>
<organism evidence="6 7">
    <name type="scientific">Aliidiomarina halalkaliphila</name>
    <dbReference type="NCBI Taxonomy" id="2593535"/>
    <lineage>
        <taxon>Bacteria</taxon>
        <taxon>Pseudomonadati</taxon>
        <taxon>Pseudomonadota</taxon>
        <taxon>Gammaproteobacteria</taxon>
        <taxon>Alteromonadales</taxon>
        <taxon>Idiomarinaceae</taxon>
        <taxon>Aliidiomarina</taxon>
    </lineage>
</organism>
<dbReference type="InterPro" id="IPR000653">
    <property type="entry name" value="DegT/StrS_aminotransferase"/>
</dbReference>
<dbReference type="PANTHER" id="PTHR30244">
    <property type="entry name" value="TRANSAMINASE"/>
    <property type="match status" value="1"/>
</dbReference>
<dbReference type="CDD" id="cd00616">
    <property type="entry name" value="AHBA_syn"/>
    <property type="match status" value="1"/>
</dbReference>
<keyword evidence="7" id="KW-1185">Reference proteome</keyword>
<dbReference type="InterPro" id="IPR015421">
    <property type="entry name" value="PyrdxlP-dep_Trfase_major"/>
</dbReference>
<keyword evidence="6" id="KW-0808">Transferase</keyword>
<dbReference type="EMBL" id="VJWL01000001">
    <property type="protein sequence ID" value="TRW50200.1"/>
    <property type="molecule type" value="Genomic_DNA"/>
</dbReference>
<keyword evidence="1 4" id="KW-0663">Pyridoxal phosphate</keyword>
<feature type="active site" description="Proton acceptor" evidence="3">
    <location>
        <position position="185"/>
    </location>
</feature>
<dbReference type="SUPFAM" id="SSF53383">
    <property type="entry name" value="PLP-dependent transferases"/>
    <property type="match status" value="1"/>
</dbReference>
<dbReference type="InterPro" id="IPR015424">
    <property type="entry name" value="PyrdxlP-dep_Trfase"/>
</dbReference>
<name>A0A552X5B3_9GAMM</name>
<evidence type="ECO:0000256" key="1">
    <source>
        <dbReference type="ARBA" id="ARBA00022898"/>
    </source>
</evidence>
<dbReference type="AlphaFoldDB" id="A0A552X5B3"/>
<sequence>MVKFLDLAAQYETIKNEIDTAIRDVITKSAFIGGEYVAKFEQEFSDYCNVLHCVGVGNGTDALEIAIEALELEHGSEIIVPANSFIASSEAVTRNGHKIVFADCDAQSYVISIEDIKKRITSKTKAIIAVHLYGHPCDMDALKELANLHGLYIIEDCAQAHGAEYKGQKIGSIGDIAAFSFYPGKNLGAYGDAGAITTNNAELARKSRMIANHGRIGKYDHEFEGRNSRLDGLQAAILSVKLKYLPEWTDKRIIAAEYYLSNLNNVEQITLPVRHEWAKQVYHLFVIRCTERDDLAKHLANQGIQTGVHYPISLPKLKAYEYAKQANEELFSNRVDATLLSLPIGEHLNIHDLEIITKSIKEYFGSKYM</sequence>
<evidence type="ECO:0000313" key="7">
    <source>
        <dbReference type="Proteomes" id="UP000320359"/>
    </source>
</evidence>
<dbReference type="GO" id="GO:0030170">
    <property type="term" value="F:pyridoxal phosphate binding"/>
    <property type="evidence" value="ECO:0007669"/>
    <property type="project" value="TreeGrafter"/>
</dbReference>
<dbReference type="PIRSF" id="PIRSF000390">
    <property type="entry name" value="PLP_StrS"/>
    <property type="match status" value="1"/>
</dbReference>
<dbReference type="GO" id="GO:0000271">
    <property type="term" value="P:polysaccharide biosynthetic process"/>
    <property type="evidence" value="ECO:0007669"/>
    <property type="project" value="TreeGrafter"/>
</dbReference>
<dbReference type="PANTHER" id="PTHR30244:SF36">
    <property type="entry name" value="3-OXO-GLUCOSE-6-PHOSPHATE:GLUTAMATE AMINOTRANSFERASE"/>
    <property type="match status" value="1"/>
</dbReference>
<proteinExistence type="inferred from homology"/>
<reference evidence="6 7" key="1">
    <citation type="submission" date="2019-07" db="EMBL/GenBank/DDBJ databases">
        <authorList>
            <person name="Yang M."/>
            <person name="Zhao D."/>
            <person name="Xiang H."/>
        </authorList>
    </citation>
    <scope>NUCLEOTIDE SEQUENCE [LARGE SCALE GENOMIC DNA]</scope>
    <source>
        <strain evidence="6 7">IM1326</strain>
    </source>
</reference>